<feature type="transmembrane region" description="Helical" evidence="1">
    <location>
        <begin position="203"/>
        <end position="229"/>
    </location>
</feature>
<keyword evidence="1" id="KW-0812">Transmembrane</keyword>
<feature type="transmembrane region" description="Helical" evidence="1">
    <location>
        <begin position="250"/>
        <end position="278"/>
    </location>
</feature>
<accession>A0A517P164</accession>
<evidence type="ECO:0000313" key="3">
    <source>
        <dbReference type="Proteomes" id="UP000319817"/>
    </source>
</evidence>
<sequence>MRPYLAVILDSFHAALSSRVLWIAFIAIWILLGALAPIGYREDLTTEFRRWDFDNGTQLKAMLAQGLADPQQESTALGRVSAALPEDLQRQLKRVAKGEEVRIRTNALADGLNEVMDRQDWHDDDAWKATARLRELRDLDAKSDDELSEVMKKRRSRLRIEAALPGVFQARASRSILLTYAGFDFPAPLPFGKEQFDMVTNQFVLPLLMNWLLGFALIFLGILVTASIVPDMLQPGSLHLLLSKPVSRSLLLLSKFLGGCAFVFLCVCQLVVGLWLIAGLRLDIWNVRLLWCIPVAVFLFSVFYSVSFFAGLRWRTPILAIGITCMFGAFVLVVGAIGGYFDAFVSQPAAIRSMVLAGDEVLSTTRGGVVQRFDKTENVWSPLSEPDQRQGDLVLPLTKLSDDTVATARIKGGRFNPYGSGSLDLQLLERGTDWEPEPAMRLPIATRRIFAVPGESLIAMNTGGLMAADWDSVLAWSSDETKSTSGTKAKAKNDSESAAPGNWLTELIRKRGGATSDFQSILPAGVTIVQPVRVAVSDDAQWMILYSLGRITRLEKSRDADQPIWLATAKRELDGEASKGAVIAISGSKLLVAREEESIKILDAESLRELSGIELSSDGSVHSAIGLADGERFMIVYSSGSSCLVSTAAGTAALDYSLQYDDVESVSLDRETDELMIAHDTDRIDFVDSQSFQVQRKIRPSLSGWRFVDRWVITPLRTLTPQTGELGQTVAALVGGKSSVTIGQNSADDGDRIRFKILRPVLSCAGFVIVMLSISCLYFARRDF</sequence>
<protein>
    <submittedName>
        <fullName evidence="2">ABC-2 family transporter protein</fullName>
    </submittedName>
</protein>
<keyword evidence="1" id="KW-1133">Transmembrane helix</keyword>
<dbReference type="GO" id="GO:0005886">
    <property type="term" value="C:plasma membrane"/>
    <property type="evidence" value="ECO:0007669"/>
    <property type="project" value="UniProtKB-SubCell"/>
</dbReference>
<feature type="transmembrane region" description="Helical" evidence="1">
    <location>
        <begin position="757"/>
        <end position="780"/>
    </location>
</feature>
<dbReference type="PANTHER" id="PTHR37305">
    <property type="entry name" value="INTEGRAL MEMBRANE PROTEIN-RELATED"/>
    <property type="match status" value="1"/>
</dbReference>
<organism evidence="2 3">
    <name type="scientific">Stieleria marina</name>
    <dbReference type="NCBI Taxonomy" id="1930275"/>
    <lineage>
        <taxon>Bacteria</taxon>
        <taxon>Pseudomonadati</taxon>
        <taxon>Planctomycetota</taxon>
        <taxon>Planctomycetia</taxon>
        <taxon>Pirellulales</taxon>
        <taxon>Pirellulaceae</taxon>
        <taxon>Stieleria</taxon>
    </lineage>
</organism>
<dbReference type="Proteomes" id="UP000319817">
    <property type="component" value="Chromosome"/>
</dbReference>
<dbReference type="InterPro" id="IPR011047">
    <property type="entry name" value="Quinoprotein_ADH-like_sf"/>
</dbReference>
<keyword evidence="3" id="KW-1185">Reference proteome</keyword>
<feature type="transmembrane region" description="Helical" evidence="1">
    <location>
        <begin position="284"/>
        <end position="306"/>
    </location>
</feature>
<keyword evidence="1" id="KW-0472">Membrane</keyword>
<dbReference type="RefSeq" id="WP_145420898.1">
    <property type="nucleotide sequence ID" value="NZ_CP036526.1"/>
</dbReference>
<evidence type="ECO:0000313" key="2">
    <source>
        <dbReference type="EMBL" id="QDT13105.1"/>
    </source>
</evidence>
<reference evidence="2 3" key="1">
    <citation type="submission" date="2019-02" db="EMBL/GenBank/DDBJ databases">
        <title>Deep-cultivation of Planctomycetes and their phenomic and genomic characterization uncovers novel biology.</title>
        <authorList>
            <person name="Wiegand S."/>
            <person name="Jogler M."/>
            <person name="Boedeker C."/>
            <person name="Pinto D."/>
            <person name="Vollmers J."/>
            <person name="Rivas-Marin E."/>
            <person name="Kohn T."/>
            <person name="Peeters S.H."/>
            <person name="Heuer A."/>
            <person name="Rast P."/>
            <person name="Oberbeckmann S."/>
            <person name="Bunk B."/>
            <person name="Jeske O."/>
            <person name="Meyerdierks A."/>
            <person name="Storesund J.E."/>
            <person name="Kallscheuer N."/>
            <person name="Luecker S."/>
            <person name="Lage O.M."/>
            <person name="Pohl T."/>
            <person name="Merkel B.J."/>
            <person name="Hornburger P."/>
            <person name="Mueller R.-W."/>
            <person name="Bruemmer F."/>
            <person name="Labrenz M."/>
            <person name="Spormann A.M."/>
            <person name="Op den Camp H."/>
            <person name="Overmann J."/>
            <person name="Amann R."/>
            <person name="Jetten M.S.M."/>
            <person name="Mascher T."/>
            <person name="Medema M.H."/>
            <person name="Devos D.P."/>
            <person name="Kaster A.-K."/>
            <person name="Ovreas L."/>
            <person name="Rohde M."/>
            <person name="Galperin M.Y."/>
            <person name="Jogler C."/>
        </authorList>
    </citation>
    <scope>NUCLEOTIDE SEQUENCE [LARGE SCALE GENOMIC DNA]</scope>
    <source>
        <strain evidence="2 3">K23_9</strain>
    </source>
</reference>
<gene>
    <name evidence="2" type="ORF">K239x_51210</name>
</gene>
<proteinExistence type="predicted"/>
<dbReference type="EMBL" id="CP036526">
    <property type="protein sequence ID" value="QDT13105.1"/>
    <property type="molecule type" value="Genomic_DNA"/>
</dbReference>
<dbReference type="OrthoDB" id="260214at2"/>
<dbReference type="SUPFAM" id="SSF50998">
    <property type="entry name" value="Quinoprotein alcohol dehydrogenase-like"/>
    <property type="match status" value="1"/>
</dbReference>
<dbReference type="GO" id="GO:0140359">
    <property type="term" value="F:ABC-type transporter activity"/>
    <property type="evidence" value="ECO:0007669"/>
    <property type="project" value="InterPro"/>
</dbReference>
<dbReference type="AlphaFoldDB" id="A0A517P164"/>
<name>A0A517P164_9BACT</name>
<evidence type="ECO:0000256" key="1">
    <source>
        <dbReference type="SAM" id="Phobius"/>
    </source>
</evidence>
<feature type="transmembrane region" description="Helical" evidence="1">
    <location>
        <begin position="318"/>
        <end position="341"/>
    </location>
</feature>
<dbReference type="PANTHER" id="PTHR37305:SF1">
    <property type="entry name" value="MEMBRANE PROTEIN"/>
    <property type="match status" value="1"/>
</dbReference>
<feature type="transmembrane region" description="Helical" evidence="1">
    <location>
        <begin position="20"/>
        <end position="40"/>
    </location>
</feature>
<dbReference type="Pfam" id="PF12679">
    <property type="entry name" value="ABC2_membrane_2"/>
    <property type="match status" value="1"/>
</dbReference>